<feature type="compositionally biased region" description="Basic residues" evidence="1">
    <location>
        <begin position="15"/>
        <end position="48"/>
    </location>
</feature>
<dbReference type="EMBL" id="CCJX01000079">
    <property type="protein sequence ID" value="CDT25597.1"/>
    <property type="molecule type" value="Genomic_DNA"/>
</dbReference>
<proteinExistence type="predicted"/>
<protein>
    <submittedName>
        <fullName evidence="2">Uncharacterized protein</fullName>
    </submittedName>
</protein>
<feature type="region of interest" description="Disordered" evidence="1">
    <location>
        <begin position="1"/>
        <end position="55"/>
    </location>
</feature>
<keyword evidence="3" id="KW-1185">Reference proteome</keyword>
<gene>
    <name evidence="2" type="ORF">VCR4J5_170172</name>
</gene>
<name>A0ABP1WSS4_9VIBR</name>
<dbReference type="Proteomes" id="UP000049077">
    <property type="component" value="Unassembled WGS sequence"/>
</dbReference>
<evidence type="ECO:0000313" key="3">
    <source>
        <dbReference type="Proteomes" id="UP000049077"/>
    </source>
</evidence>
<reference evidence="2 3" key="1">
    <citation type="submission" date="2014-06" db="EMBL/GenBank/DDBJ databases">
        <authorList>
            <person name="Le Roux F."/>
        </authorList>
    </citation>
    <scope>NUCLEOTIDE SEQUENCE [LARGE SCALE GENOMIC DNA]</scope>
    <source>
        <strain evidence="2 3">J5-4</strain>
    </source>
</reference>
<evidence type="ECO:0000313" key="2">
    <source>
        <dbReference type="EMBL" id="CDT25597.1"/>
    </source>
</evidence>
<accession>A0ABP1WSS4</accession>
<organism evidence="2 3">
    <name type="scientific">Vibrio crassostreae</name>
    <dbReference type="NCBI Taxonomy" id="246167"/>
    <lineage>
        <taxon>Bacteria</taxon>
        <taxon>Pseudomonadati</taxon>
        <taxon>Pseudomonadota</taxon>
        <taxon>Gammaproteobacteria</taxon>
        <taxon>Vibrionales</taxon>
        <taxon>Vibrionaceae</taxon>
        <taxon>Vibrio</taxon>
    </lineage>
</organism>
<comment type="caution">
    <text evidence="2">The sequence shown here is derived from an EMBL/GenBank/DDBJ whole genome shotgun (WGS) entry which is preliminary data.</text>
</comment>
<evidence type="ECO:0000256" key="1">
    <source>
        <dbReference type="SAM" id="MobiDB-lite"/>
    </source>
</evidence>
<sequence length="151" mass="16966">MFSKSSPVACPSKKEGHRSKAKSCKMTKERKRKQAAVRAKRLRDKRKTSGNNDIRVTLSPNEITKLNDICQFFAYPREPYTQIEALQSLIHRVHAEIPKIEIDLGCCGKCGEQLPQGCAKLRQGGLFNGDAMCWHTTNRVRIMPPAKGVAQ</sequence>